<evidence type="ECO:0008006" key="6">
    <source>
        <dbReference type="Google" id="ProtNLM"/>
    </source>
</evidence>
<gene>
    <name evidence="3" type="ORF">FF098_010290</name>
    <name evidence="2" type="ORF">GCM10011355_20710</name>
</gene>
<dbReference type="EMBL" id="VCJR02000002">
    <property type="protein sequence ID" value="NHK28294.1"/>
    <property type="molecule type" value="Genomic_DNA"/>
</dbReference>
<feature type="chain" id="PRO_5035221771" description="Lipoprotein" evidence="1">
    <location>
        <begin position="22"/>
        <end position="111"/>
    </location>
</feature>
<reference evidence="2" key="3">
    <citation type="submission" date="2020-09" db="EMBL/GenBank/DDBJ databases">
        <authorList>
            <person name="Sun Q."/>
            <person name="Zhou Y."/>
        </authorList>
    </citation>
    <scope>NUCLEOTIDE SEQUENCE</scope>
    <source>
        <strain evidence="2">CGMCC 1.14984</strain>
    </source>
</reference>
<keyword evidence="1" id="KW-0732">Signal</keyword>
<evidence type="ECO:0000256" key="1">
    <source>
        <dbReference type="SAM" id="SignalP"/>
    </source>
</evidence>
<name>A0A8J3A2G6_9PROT</name>
<organism evidence="2 4">
    <name type="scientific">Aquisalinus luteolus</name>
    <dbReference type="NCBI Taxonomy" id="1566827"/>
    <lineage>
        <taxon>Bacteria</taxon>
        <taxon>Pseudomonadati</taxon>
        <taxon>Pseudomonadota</taxon>
        <taxon>Alphaproteobacteria</taxon>
        <taxon>Parvularculales</taxon>
        <taxon>Parvularculaceae</taxon>
        <taxon>Aquisalinus</taxon>
    </lineage>
</organism>
<reference evidence="2" key="1">
    <citation type="journal article" date="2014" name="Int. J. Syst. Evol. Microbiol.">
        <title>Complete genome sequence of Corynebacterium casei LMG S-19264T (=DSM 44701T), isolated from a smear-ripened cheese.</title>
        <authorList>
            <consortium name="US DOE Joint Genome Institute (JGI-PGF)"/>
            <person name="Walter F."/>
            <person name="Albersmeier A."/>
            <person name="Kalinowski J."/>
            <person name="Ruckert C."/>
        </authorList>
    </citation>
    <scope>NUCLEOTIDE SEQUENCE</scope>
    <source>
        <strain evidence="2">CGMCC 1.14984</strain>
    </source>
</reference>
<accession>A0A8J3A2G6</accession>
<sequence length="111" mass="11714">MDIFRTALSSAIGLLCLSACAASPYGYDYRQAQRIECAATAGSVIAANNMADDFERAAGRDIDAYEDFDRETLWTSLAVAGVSAILSGRVPDGDDACAGINSAGDLVYSRY</sequence>
<dbReference type="AlphaFoldDB" id="A0A8J3A2G6"/>
<evidence type="ECO:0000313" key="3">
    <source>
        <dbReference type="EMBL" id="NHK28294.1"/>
    </source>
</evidence>
<dbReference type="EMBL" id="BMGZ01000002">
    <property type="protein sequence ID" value="GGH98045.1"/>
    <property type="molecule type" value="Genomic_DNA"/>
</dbReference>
<dbReference type="Proteomes" id="UP000621856">
    <property type="component" value="Unassembled WGS sequence"/>
</dbReference>
<keyword evidence="5" id="KW-1185">Reference proteome</keyword>
<protein>
    <recommendedName>
        <fullName evidence="6">Lipoprotein</fullName>
    </recommendedName>
</protein>
<proteinExistence type="predicted"/>
<comment type="caution">
    <text evidence="2">The sequence shown here is derived from an EMBL/GenBank/DDBJ whole genome shotgun (WGS) entry which is preliminary data.</text>
</comment>
<evidence type="ECO:0000313" key="4">
    <source>
        <dbReference type="Proteomes" id="UP000621856"/>
    </source>
</evidence>
<dbReference type="Proteomes" id="UP000818603">
    <property type="component" value="Unassembled WGS sequence"/>
</dbReference>
<feature type="signal peptide" evidence="1">
    <location>
        <begin position="1"/>
        <end position="21"/>
    </location>
</feature>
<evidence type="ECO:0000313" key="2">
    <source>
        <dbReference type="EMBL" id="GGH98045.1"/>
    </source>
</evidence>
<evidence type="ECO:0000313" key="5">
    <source>
        <dbReference type="Proteomes" id="UP000818603"/>
    </source>
</evidence>
<reference evidence="3 5" key="2">
    <citation type="submission" date="2020-02" db="EMBL/GenBank/DDBJ databases">
        <title>Genome sequence of Parvularcula flava strain NH6-79.</title>
        <authorList>
            <person name="Abdul Karim M.H."/>
            <person name="Lam M.Q."/>
            <person name="Chen S.J."/>
            <person name="Yahya A."/>
            <person name="Shahir S."/>
            <person name="Shamsir M.S."/>
            <person name="Chong C.S."/>
        </authorList>
    </citation>
    <scope>NUCLEOTIDE SEQUENCE [LARGE SCALE GENOMIC DNA]</scope>
    <source>
        <strain evidence="3 5">NH6-79</strain>
    </source>
</reference>